<evidence type="ECO:0000256" key="7">
    <source>
        <dbReference type="ARBA" id="ARBA00029447"/>
    </source>
</evidence>
<dbReference type="SMART" id="SM00304">
    <property type="entry name" value="HAMP"/>
    <property type="match status" value="2"/>
</dbReference>
<dbReference type="InterPro" id="IPR004090">
    <property type="entry name" value="Chemotax_Me-accpt_rcpt"/>
</dbReference>
<comment type="similarity">
    <text evidence="7">Belongs to the methyl-accepting chemotaxis (MCP) protein family.</text>
</comment>
<reference evidence="13 14" key="1">
    <citation type="submission" date="2023-09" db="EMBL/GenBank/DDBJ databases">
        <title>Thioclava shenzhenensis sp. nov., a multidrug resistant bacteria-antagonizing species isolated from coastal seawater.</title>
        <authorList>
            <person name="Long M."/>
        </authorList>
    </citation>
    <scope>NUCLEOTIDE SEQUENCE [LARGE SCALE GENOMIC DNA]</scope>
    <source>
        <strain evidence="13 14">FTW29</strain>
        <plasmid evidence="13 14">unnamed2</plasmid>
    </source>
</reference>
<feature type="domain" description="HAMP" evidence="12">
    <location>
        <begin position="211"/>
        <end position="264"/>
    </location>
</feature>
<dbReference type="Gene3D" id="1.10.287.950">
    <property type="entry name" value="Methyl-accepting chemotaxis protein"/>
    <property type="match status" value="1"/>
</dbReference>
<dbReference type="EMBL" id="CP135445">
    <property type="protein sequence ID" value="WRY35734.1"/>
    <property type="molecule type" value="Genomic_DNA"/>
</dbReference>
<proteinExistence type="inferred from homology"/>
<evidence type="ECO:0000256" key="9">
    <source>
        <dbReference type="SAM" id="MobiDB-lite"/>
    </source>
</evidence>
<evidence type="ECO:0000256" key="4">
    <source>
        <dbReference type="ARBA" id="ARBA00022692"/>
    </source>
</evidence>
<dbReference type="InterPro" id="IPR051310">
    <property type="entry name" value="MCP_chemotaxis"/>
</dbReference>
<dbReference type="InterPro" id="IPR033480">
    <property type="entry name" value="sCache_2"/>
</dbReference>
<dbReference type="PROSITE" id="PS50111">
    <property type="entry name" value="CHEMOTAXIS_TRANSDUC_2"/>
    <property type="match status" value="1"/>
</dbReference>
<dbReference type="SMART" id="SM00283">
    <property type="entry name" value="MA"/>
    <property type="match status" value="1"/>
</dbReference>
<dbReference type="RefSeq" id="WP_330629477.1">
    <property type="nucleotide sequence ID" value="NZ_CP135445.1"/>
</dbReference>
<dbReference type="PROSITE" id="PS50885">
    <property type="entry name" value="HAMP"/>
    <property type="match status" value="2"/>
</dbReference>
<feature type="domain" description="Methyl-accepting transducer" evidence="11">
    <location>
        <begin position="385"/>
        <end position="614"/>
    </location>
</feature>
<dbReference type="SUPFAM" id="SSF158472">
    <property type="entry name" value="HAMP domain-like"/>
    <property type="match status" value="1"/>
</dbReference>
<feature type="domain" description="HAMP" evidence="12">
    <location>
        <begin position="328"/>
        <end position="380"/>
    </location>
</feature>
<gene>
    <name evidence="13" type="ORF">RPE78_16000</name>
</gene>
<dbReference type="PANTHER" id="PTHR43531">
    <property type="entry name" value="PROTEIN ICFG"/>
    <property type="match status" value="1"/>
</dbReference>
<evidence type="ECO:0000256" key="8">
    <source>
        <dbReference type="PROSITE-ProRule" id="PRU00284"/>
    </source>
</evidence>
<keyword evidence="8" id="KW-0807">Transducer</keyword>
<keyword evidence="14" id="KW-1185">Reference proteome</keyword>
<geneLocation type="plasmid" evidence="13 14">
    <name>unnamed2</name>
</geneLocation>
<dbReference type="Pfam" id="PF00015">
    <property type="entry name" value="MCPsignal"/>
    <property type="match status" value="1"/>
</dbReference>
<evidence type="ECO:0000256" key="6">
    <source>
        <dbReference type="ARBA" id="ARBA00023136"/>
    </source>
</evidence>
<keyword evidence="6 10" id="KW-0472">Membrane</keyword>
<dbReference type="Gene3D" id="1.10.8.500">
    <property type="entry name" value="HAMP domain in histidine kinase"/>
    <property type="match status" value="1"/>
</dbReference>
<dbReference type="Pfam" id="PF00672">
    <property type="entry name" value="HAMP"/>
    <property type="match status" value="1"/>
</dbReference>
<dbReference type="SMART" id="SM01049">
    <property type="entry name" value="Cache_2"/>
    <property type="match status" value="1"/>
</dbReference>
<dbReference type="Gene3D" id="3.30.450.20">
    <property type="entry name" value="PAS domain"/>
    <property type="match status" value="1"/>
</dbReference>
<organism evidence="13 14">
    <name type="scientific">Thioclava litoralis</name>
    <dbReference type="NCBI Taxonomy" id="3076557"/>
    <lineage>
        <taxon>Bacteria</taxon>
        <taxon>Pseudomonadati</taxon>
        <taxon>Pseudomonadota</taxon>
        <taxon>Alphaproteobacteria</taxon>
        <taxon>Rhodobacterales</taxon>
        <taxon>Paracoccaceae</taxon>
        <taxon>Thioclava</taxon>
    </lineage>
</organism>
<evidence type="ECO:0000256" key="2">
    <source>
        <dbReference type="ARBA" id="ARBA00022475"/>
    </source>
</evidence>
<dbReference type="InterPro" id="IPR004089">
    <property type="entry name" value="MCPsignal_dom"/>
</dbReference>
<keyword evidence="3" id="KW-0145">Chemotaxis</keyword>
<keyword evidence="13" id="KW-0614">Plasmid</keyword>
<keyword evidence="5 10" id="KW-1133">Transmembrane helix</keyword>
<dbReference type="CDD" id="cd06225">
    <property type="entry name" value="HAMP"/>
    <property type="match status" value="1"/>
</dbReference>
<evidence type="ECO:0000259" key="11">
    <source>
        <dbReference type="PROSITE" id="PS50111"/>
    </source>
</evidence>
<evidence type="ECO:0000256" key="10">
    <source>
        <dbReference type="SAM" id="Phobius"/>
    </source>
</evidence>
<feature type="transmembrane region" description="Helical" evidence="10">
    <location>
        <begin position="190"/>
        <end position="210"/>
    </location>
</feature>
<dbReference type="SUPFAM" id="SSF58104">
    <property type="entry name" value="Methyl-accepting chemotaxis protein (MCP) signaling domain"/>
    <property type="match status" value="1"/>
</dbReference>
<evidence type="ECO:0000256" key="5">
    <source>
        <dbReference type="ARBA" id="ARBA00022989"/>
    </source>
</evidence>
<evidence type="ECO:0000313" key="13">
    <source>
        <dbReference type="EMBL" id="WRY35734.1"/>
    </source>
</evidence>
<dbReference type="PANTHER" id="PTHR43531:SF11">
    <property type="entry name" value="METHYL-ACCEPTING CHEMOTAXIS PROTEIN 3"/>
    <property type="match status" value="1"/>
</dbReference>
<name>A0ABZ1E3X3_9RHOB</name>
<dbReference type="Pfam" id="PF17200">
    <property type="entry name" value="sCache_2"/>
    <property type="match status" value="1"/>
</dbReference>
<evidence type="ECO:0000313" key="14">
    <source>
        <dbReference type="Proteomes" id="UP001623290"/>
    </source>
</evidence>
<dbReference type="InterPro" id="IPR003660">
    <property type="entry name" value="HAMP_dom"/>
</dbReference>
<accession>A0ABZ1E3X3</accession>
<protein>
    <submittedName>
        <fullName evidence="13">Methyl-accepting chemotaxis protein</fullName>
    </submittedName>
</protein>
<dbReference type="CDD" id="cd11386">
    <property type="entry name" value="MCP_signal"/>
    <property type="match status" value="1"/>
</dbReference>
<keyword evidence="2" id="KW-1003">Cell membrane</keyword>
<sequence length="640" mass="70473">MAWFKSLRARLYGIVLLAALALFGTSELLLKFSVDNAYHMREQHLRDVTQTAVSILEHLQKQVEQGKMTPDQARETGREELTALHFEGSGYFFVFDTDMVYQVHPHKPEWIGKDQSAYEDVKGQKIFVEMGKIAQTQGGGPLVYYFNNPDTGAVESKLGYVTLFPDWNWIVGTGSYVSDIAASLSHLRTMSLVTMGISLAILAVISGLLARDTVRQITRIKGRMEAMGAGDTETPVPYITSQTEIGAMARAIEGFRIALIEKADLDRLQAQAEAERHRAEEEAMRKQTELREMQAVAEREAREKEDRLREENEAQRRAADAERRRQMEEQERVVGQLGQALAGMSDGDLTVAIHQAFPESYEGLRRDFNAAIKNMARMAGAIRESAIRLEAETVQIDRASSELGRRTETQAASLEETAAAMNEMSSSVSNALENARNATSAVSRTLQTATDGHHIVQGTVEAMAEIERSSEQINRITSVIDDIAFQTNLLALNAGVEAARAGEAGRGFAVVASEVRALAQRSSEAARDISQLLSTSEVQVRSGVEQTNRSSEALTQIEALIREVDGMVRSIEAGASEQAAGVSEITNAINQLDQVTQQNAAMFEENSAAVRALSAETRSLKEEVSVFRIEPEEESEQRVA</sequence>
<feature type="region of interest" description="Disordered" evidence="9">
    <location>
        <begin position="297"/>
        <end position="328"/>
    </location>
</feature>
<evidence type="ECO:0000256" key="1">
    <source>
        <dbReference type="ARBA" id="ARBA00004651"/>
    </source>
</evidence>
<comment type="subcellular location">
    <subcellularLocation>
        <location evidence="1">Cell membrane</location>
        <topology evidence="1">Multi-pass membrane protein</topology>
    </subcellularLocation>
</comment>
<dbReference type="PRINTS" id="PR00260">
    <property type="entry name" value="CHEMTRNSDUCR"/>
</dbReference>
<keyword evidence="4 10" id="KW-0812">Transmembrane</keyword>
<dbReference type="Proteomes" id="UP001623290">
    <property type="component" value="Plasmid unnamed2"/>
</dbReference>
<evidence type="ECO:0000256" key="3">
    <source>
        <dbReference type="ARBA" id="ARBA00022500"/>
    </source>
</evidence>
<evidence type="ECO:0000259" key="12">
    <source>
        <dbReference type="PROSITE" id="PS50885"/>
    </source>
</evidence>